<feature type="non-terminal residue" evidence="1">
    <location>
        <position position="53"/>
    </location>
</feature>
<reference evidence="1 2" key="1">
    <citation type="journal article" date="2021" name="Nat. Plants">
        <title>The Taxus genome provides insights into paclitaxel biosynthesis.</title>
        <authorList>
            <person name="Xiong X."/>
            <person name="Gou J."/>
            <person name="Liao Q."/>
            <person name="Li Y."/>
            <person name="Zhou Q."/>
            <person name="Bi G."/>
            <person name="Li C."/>
            <person name="Du R."/>
            <person name="Wang X."/>
            <person name="Sun T."/>
            <person name="Guo L."/>
            <person name="Liang H."/>
            <person name="Lu P."/>
            <person name="Wu Y."/>
            <person name="Zhang Z."/>
            <person name="Ro D.K."/>
            <person name="Shang Y."/>
            <person name="Huang S."/>
            <person name="Yan J."/>
        </authorList>
    </citation>
    <scope>NUCLEOTIDE SEQUENCE [LARGE SCALE GENOMIC DNA]</scope>
    <source>
        <strain evidence="1">Ta-2019</strain>
    </source>
</reference>
<keyword evidence="2" id="KW-1185">Reference proteome</keyword>
<proteinExistence type="predicted"/>
<dbReference type="AlphaFoldDB" id="A0AA38H1B2"/>
<organism evidence="1 2">
    <name type="scientific">Taxus chinensis</name>
    <name type="common">Chinese yew</name>
    <name type="synonym">Taxus wallichiana var. chinensis</name>
    <dbReference type="NCBI Taxonomy" id="29808"/>
    <lineage>
        <taxon>Eukaryota</taxon>
        <taxon>Viridiplantae</taxon>
        <taxon>Streptophyta</taxon>
        <taxon>Embryophyta</taxon>
        <taxon>Tracheophyta</taxon>
        <taxon>Spermatophyta</taxon>
        <taxon>Pinopsida</taxon>
        <taxon>Pinidae</taxon>
        <taxon>Conifers II</taxon>
        <taxon>Cupressales</taxon>
        <taxon>Taxaceae</taxon>
        <taxon>Taxus</taxon>
    </lineage>
</organism>
<name>A0AA38H1B2_TAXCH</name>
<protein>
    <submittedName>
        <fullName evidence="1">Uncharacterized protein</fullName>
    </submittedName>
</protein>
<feature type="non-terminal residue" evidence="1">
    <location>
        <position position="1"/>
    </location>
</feature>
<evidence type="ECO:0000313" key="2">
    <source>
        <dbReference type="Proteomes" id="UP000824469"/>
    </source>
</evidence>
<gene>
    <name evidence="1" type="ORF">KI387_003445</name>
</gene>
<sequence>VPKTMAETATVEMHLGNVGSKNTVAASPLASKTNAGIIRETPKESELLDLKGA</sequence>
<comment type="caution">
    <text evidence="1">The sequence shown here is derived from an EMBL/GenBank/DDBJ whole genome shotgun (WGS) entry which is preliminary data.</text>
</comment>
<dbReference type="Proteomes" id="UP000824469">
    <property type="component" value="Unassembled WGS sequence"/>
</dbReference>
<accession>A0AA38H1B2</accession>
<evidence type="ECO:0000313" key="1">
    <source>
        <dbReference type="EMBL" id="KAH9331337.1"/>
    </source>
</evidence>
<dbReference type="EMBL" id="JAHRHJ020000001">
    <property type="protein sequence ID" value="KAH9331337.1"/>
    <property type="molecule type" value="Genomic_DNA"/>
</dbReference>